<comment type="caution">
    <text evidence="3">The sequence shown here is derived from an EMBL/GenBank/DDBJ whole genome shotgun (WGS) entry which is preliminary data.</text>
</comment>
<keyword evidence="1" id="KW-0472">Membrane</keyword>
<gene>
    <name evidence="3" type="ORF">LNO71_00365</name>
</gene>
<dbReference type="EMBL" id="JAJHZP010000002">
    <property type="protein sequence ID" value="MDC4183098.1"/>
    <property type="molecule type" value="Genomic_DNA"/>
</dbReference>
<evidence type="ECO:0000313" key="4">
    <source>
        <dbReference type="Proteomes" id="UP001216384"/>
    </source>
</evidence>
<proteinExistence type="predicted"/>
<organism evidence="3 4">
    <name type="scientific">Mycoplasma bradburyae</name>
    <dbReference type="NCBI Taxonomy" id="2963128"/>
    <lineage>
        <taxon>Bacteria</taxon>
        <taxon>Bacillati</taxon>
        <taxon>Mycoplasmatota</taxon>
        <taxon>Mollicutes</taxon>
        <taxon>Mycoplasmataceae</taxon>
        <taxon>Mycoplasma</taxon>
    </lineage>
</organism>
<sequence>MIKTKYLLKIFGLLTVYSFLGLIAVSCRSVKRIEYLDSSNGSYNPSKMDFNESNNPLIIGIKKELDLVLNNKRAILDSYADYSKIRSELEKAYTAAEVASSSNNVSVKELDDARKILEFALTKAEQDKDNFDKQHQNLVFVYKNLKDNLSNRIRILSSLNEDKYFGIKDVLEKYYLKAQKIINDSVDADDLTEDKINDINLKITNITSDLDSKKTNIDEYSEFKKFVIQNQNFNGSFIKNDTNNEEIVTYITSIANNNWKYAKRKIQNVNNNDLSKITDVSWIYDLRAQNSSNASYDLIFDYYGGSNATLWFPYKTYSSNQNINNLGLQYKLNDNQITDISSLISNATINEIKVAEINLTGLNFGNNKISFSVPQSKENPMIGNFFITLSNDEEYRNKVYDAIFGTEKNSLNENEVIVNFVKGYGIAKKVNMYQTLFTKRTSPINDMGDSTDQYVLGYLGNVTGAGDNNNVKFYTFYVNIPKTGRYNISGIINTGDRRGIYFWKDRFENNQNHAKFINLTSFNNWDKLKTFDSNDGDGSTSTSLQLTKGLNKIIVSGDSRNRDAPNLGNIKFTLKD</sequence>
<evidence type="ECO:0000259" key="2">
    <source>
        <dbReference type="Pfam" id="PF05692"/>
    </source>
</evidence>
<evidence type="ECO:0000256" key="1">
    <source>
        <dbReference type="SAM" id="Phobius"/>
    </source>
</evidence>
<feature type="transmembrane region" description="Helical" evidence="1">
    <location>
        <begin position="7"/>
        <end position="25"/>
    </location>
</feature>
<accession>A0AAW6HQ32</accession>
<dbReference type="InterPro" id="IPR008692">
    <property type="entry name" value="Hemogglutn_Mycoplasma"/>
</dbReference>
<keyword evidence="1" id="KW-0812">Transmembrane</keyword>
<dbReference type="Pfam" id="PF05692">
    <property type="entry name" value="Myco_haema"/>
    <property type="match status" value="2"/>
</dbReference>
<feature type="domain" description="Haemagglutinin Mycoplasma" evidence="2">
    <location>
        <begin position="346"/>
        <end position="575"/>
    </location>
</feature>
<dbReference type="Gene3D" id="2.60.120.260">
    <property type="entry name" value="Galactose-binding domain-like"/>
    <property type="match status" value="1"/>
</dbReference>
<dbReference type="Proteomes" id="UP001216384">
    <property type="component" value="Unassembled WGS sequence"/>
</dbReference>
<evidence type="ECO:0000313" key="3">
    <source>
        <dbReference type="EMBL" id="MDC4183098.1"/>
    </source>
</evidence>
<keyword evidence="1" id="KW-1133">Transmembrane helix</keyword>
<dbReference type="RefSeq" id="WP_272403873.1">
    <property type="nucleotide sequence ID" value="NZ_JAJHZP010000002.1"/>
</dbReference>
<name>A0AAW6HQ32_9MOLU</name>
<reference evidence="3" key="1">
    <citation type="submission" date="2021-11" db="EMBL/GenBank/DDBJ databases">
        <title>Description of Mycoplasma bradburyaesp. nov.from sea birds: a tribute to a great mycoplasmologist.</title>
        <authorList>
            <person name="Ramirez A.S."/>
            <person name="Poveda C."/>
            <person name="Suarez-Perez A."/>
            <person name="Rosales R.S."/>
            <person name="Dijkman R."/>
            <person name="Feberwee A."/>
            <person name="Spergser J."/>
            <person name="Szostak M.P."/>
            <person name="Ressel L."/>
            <person name="Calabuig P."/>
            <person name="Catania S."/>
            <person name="Gobbo F."/>
            <person name="Timofte D."/>
            <person name="Poveda J.B."/>
        </authorList>
    </citation>
    <scope>NUCLEOTIDE SEQUENCE</scope>
    <source>
        <strain evidence="3">T264</strain>
    </source>
</reference>
<feature type="domain" description="Haemagglutinin Mycoplasma" evidence="2">
    <location>
        <begin position="248"/>
        <end position="340"/>
    </location>
</feature>
<dbReference type="PROSITE" id="PS51257">
    <property type="entry name" value="PROKAR_LIPOPROTEIN"/>
    <property type="match status" value="1"/>
</dbReference>
<dbReference type="AlphaFoldDB" id="A0AAW6HQ32"/>
<protein>
    <recommendedName>
        <fullName evidence="2">Haemagglutinin Mycoplasma domain-containing protein</fullName>
    </recommendedName>
</protein>